<feature type="compositionally biased region" description="Basic and acidic residues" evidence="1">
    <location>
        <begin position="1"/>
        <end position="19"/>
    </location>
</feature>
<protein>
    <submittedName>
        <fullName evidence="2">Uncharacterized protein</fullName>
    </submittedName>
</protein>
<evidence type="ECO:0000313" key="7">
    <source>
        <dbReference type="EMBL" id="CAB5229322.1"/>
    </source>
</evidence>
<evidence type="ECO:0000313" key="4">
    <source>
        <dbReference type="EMBL" id="CAB4183657.1"/>
    </source>
</evidence>
<evidence type="ECO:0000313" key="2">
    <source>
        <dbReference type="EMBL" id="CAB4152194.1"/>
    </source>
</evidence>
<feature type="compositionally biased region" description="Basic and acidic residues" evidence="1">
    <location>
        <begin position="69"/>
        <end position="84"/>
    </location>
</feature>
<evidence type="ECO:0000313" key="6">
    <source>
        <dbReference type="EMBL" id="CAB4214754.1"/>
    </source>
</evidence>
<evidence type="ECO:0000313" key="3">
    <source>
        <dbReference type="EMBL" id="CAB4172680.1"/>
    </source>
</evidence>
<gene>
    <name evidence="4" type="ORF">UFOVP1104_55</name>
    <name evidence="5" type="ORF">UFOVP1371_7</name>
    <name evidence="6" type="ORF">UFOVP1468_15</name>
    <name evidence="7" type="ORF">UFOVP1555_26</name>
    <name evidence="2" type="ORF">UFOVP596_59</name>
    <name evidence="3" type="ORF">UFOVP938_46</name>
</gene>
<feature type="region of interest" description="Disordered" evidence="1">
    <location>
        <begin position="60"/>
        <end position="84"/>
    </location>
</feature>
<accession>A0A6J5MZ81</accession>
<dbReference type="EMBL" id="LR797416">
    <property type="protein sequence ID" value="CAB4214754.1"/>
    <property type="molecule type" value="Genomic_DNA"/>
</dbReference>
<evidence type="ECO:0000256" key="1">
    <source>
        <dbReference type="SAM" id="MobiDB-lite"/>
    </source>
</evidence>
<dbReference type="EMBL" id="LR797047">
    <property type="protein sequence ID" value="CAB4183657.1"/>
    <property type="molecule type" value="Genomic_DNA"/>
</dbReference>
<feature type="region of interest" description="Disordered" evidence="1">
    <location>
        <begin position="1"/>
        <end position="29"/>
    </location>
</feature>
<dbReference type="EMBL" id="LR798399">
    <property type="protein sequence ID" value="CAB5229322.1"/>
    <property type="molecule type" value="Genomic_DNA"/>
</dbReference>
<evidence type="ECO:0000313" key="5">
    <source>
        <dbReference type="EMBL" id="CAB4202320.1"/>
    </source>
</evidence>
<dbReference type="EMBL" id="LR796570">
    <property type="protein sequence ID" value="CAB4152194.1"/>
    <property type="molecule type" value="Genomic_DNA"/>
</dbReference>
<dbReference type="EMBL" id="LR796883">
    <property type="protein sequence ID" value="CAB4172680.1"/>
    <property type="molecule type" value="Genomic_DNA"/>
</dbReference>
<sequence>MATKPEEGKGILWTNDKKGNPKAPDFKGSMTVNDVEMRISGWSRNASTGPCISLMYNPPMSGGDASKAYPREAKSKFDDQDVPF</sequence>
<dbReference type="EMBL" id="LR797322">
    <property type="protein sequence ID" value="CAB4202320.1"/>
    <property type="molecule type" value="Genomic_DNA"/>
</dbReference>
<name>A0A6J5MZ81_9CAUD</name>
<organism evidence="2">
    <name type="scientific">uncultured Caudovirales phage</name>
    <dbReference type="NCBI Taxonomy" id="2100421"/>
    <lineage>
        <taxon>Viruses</taxon>
        <taxon>Duplodnaviria</taxon>
        <taxon>Heunggongvirae</taxon>
        <taxon>Uroviricota</taxon>
        <taxon>Caudoviricetes</taxon>
        <taxon>Peduoviridae</taxon>
        <taxon>Maltschvirus</taxon>
        <taxon>Maltschvirus maltsch</taxon>
    </lineage>
</organism>
<proteinExistence type="predicted"/>
<reference evidence="2" key="1">
    <citation type="submission" date="2020-04" db="EMBL/GenBank/DDBJ databases">
        <authorList>
            <person name="Chiriac C."/>
            <person name="Salcher M."/>
            <person name="Ghai R."/>
            <person name="Kavagutti S V."/>
        </authorList>
    </citation>
    <scope>NUCLEOTIDE SEQUENCE</scope>
</reference>